<dbReference type="OrthoDB" id="6465020at2"/>
<sequence length="91" mass="10540">MNQQILFNDQLSVNWPQQWIEFTAMVAGQRVGCFIALPTLAHLSDTDIGNEEQAIQAFERLRFDLEEEAETLIEEENFDAQGRIWLHHPAI</sequence>
<gene>
    <name evidence="2" type="ORF">SAMN04488540_12258</name>
</gene>
<protein>
    <recommendedName>
        <fullName evidence="4">DUF1488 domain-containing protein</fullName>
    </recommendedName>
</protein>
<organism evidence="2 3">
    <name type="scientific">Ferrimonas sediminum</name>
    <dbReference type="NCBI Taxonomy" id="718193"/>
    <lineage>
        <taxon>Bacteria</taxon>
        <taxon>Pseudomonadati</taxon>
        <taxon>Pseudomonadota</taxon>
        <taxon>Gammaproteobacteria</taxon>
        <taxon>Alteromonadales</taxon>
        <taxon>Ferrimonadaceae</taxon>
        <taxon>Ferrimonas</taxon>
    </lineage>
</organism>
<evidence type="ECO:0008006" key="4">
    <source>
        <dbReference type="Google" id="ProtNLM"/>
    </source>
</evidence>
<dbReference type="Pfam" id="PF07369">
    <property type="entry name" value="DUF1488"/>
    <property type="match status" value="1"/>
</dbReference>
<name>A0A1G9ADI6_9GAMM</name>
<keyword evidence="1" id="KW-0175">Coiled coil</keyword>
<dbReference type="InterPro" id="IPR036692">
    <property type="entry name" value="Shew3726-like_sf"/>
</dbReference>
<dbReference type="Gene3D" id="3.30.160.140">
    <property type="entry name" value="Shew3726-like"/>
    <property type="match status" value="1"/>
</dbReference>
<proteinExistence type="predicted"/>
<dbReference type="EMBL" id="FNEM01000022">
    <property type="protein sequence ID" value="SDK24580.1"/>
    <property type="molecule type" value="Genomic_DNA"/>
</dbReference>
<evidence type="ECO:0000313" key="2">
    <source>
        <dbReference type="EMBL" id="SDK24580.1"/>
    </source>
</evidence>
<evidence type="ECO:0000256" key="1">
    <source>
        <dbReference type="SAM" id="Coils"/>
    </source>
</evidence>
<dbReference type="Proteomes" id="UP000199527">
    <property type="component" value="Unassembled WGS sequence"/>
</dbReference>
<evidence type="ECO:0000313" key="3">
    <source>
        <dbReference type="Proteomes" id="UP000199527"/>
    </source>
</evidence>
<dbReference type="AlphaFoldDB" id="A0A1G9ADI6"/>
<dbReference type="RefSeq" id="WP_090368061.1">
    <property type="nucleotide sequence ID" value="NZ_FNEM01000022.1"/>
</dbReference>
<dbReference type="SUPFAM" id="SSF160272">
    <property type="entry name" value="Shew3726-like"/>
    <property type="match status" value="1"/>
</dbReference>
<dbReference type="InterPro" id="IPR009962">
    <property type="entry name" value="DUF1488"/>
</dbReference>
<keyword evidence="3" id="KW-1185">Reference proteome</keyword>
<feature type="coiled-coil region" evidence="1">
    <location>
        <begin position="48"/>
        <end position="75"/>
    </location>
</feature>
<reference evidence="3" key="1">
    <citation type="submission" date="2016-10" db="EMBL/GenBank/DDBJ databases">
        <authorList>
            <person name="Varghese N."/>
            <person name="Submissions S."/>
        </authorList>
    </citation>
    <scope>NUCLEOTIDE SEQUENCE [LARGE SCALE GENOMIC DNA]</scope>
    <source>
        <strain evidence="3">DSM 23317</strain>
    </source>
</reference>
<accession>A0A1G9ADI6</accession>